<gene>
    <name evidence="2" type="ORF">IFJ97_00015</name>
</gene>
<evidence type="ECO:0000313" key="3">
    <source>
        <dbReference type="Proteomes" id="UP000598633"/>
    </source>
</evidence>
<dbReference type="NCBIfam" id="NF041023">
    <property type="entry name" value="PP0621_fam"/>
    <property type="match status" value="1"/>
</dbReference>
<proteinExistence type="predicted"/>
<organism evidence="2 3">
    <name type="scientific">Candidatus Sulfomarinibacter kjeldsenii</name>
    <dbReference type="NCBI Taxonomy" id="2885994"/>
    <lineage>
        <taxon>Bacteria</taxon>
        <taxon>Pseudomonadati</taxon>
        <taxon>Acidobacteriota</taxon>
        <taxon>Thermoanaerobaculia</taxon>
        <taxon>Thermoanaerobaculales</taxon>
        <taxon>Candidatus Sulfomarinibacteraceae</taxon>
        <taxon>Candidatus Sulfomarinibacter</taxon>
    </lineage>
</organism>
<sequence length="101" mass="11357">MQRILLVVVVLLIVWRILASIGRRLSEKAPGADSFSRFSPEARRRRQQARGEARTMEELVECIACGTFVPAGRSLTDGDSRAFCSEDCRHQVRVSSKHGRD</sequence>
<evidence type="ECO:0000313" key="2">
    <source>
        <dbReference type="EMBL" id="MBD3869728.1"/>
    </source>
</evidence>
<comment type="caution">
    <text evidence="2">The sequence shown here is derived from an EMBL/GenBank/DDBJ whole genome shotgun (WGS) entry which is preliminary data.</text>
</comment>
<feature type="region of interest" description="Disordered" evidence="1">
    <location>
        <begin position="26"/>
        <end position="52"/>
    </location>
</feature>
<dbReference type="Proteomes" id="UP000598633">
    <property type="component" value="Unassembled WGS sequence"/>
</dbReference>
<dbReference type="InterPro" id="IPR049708">
    <property type="entry name" value="PP0621-like"/>
</dbReference>
<name>A0A8J6Y374_9BACT</name>
<evidence type="ECO:0000256" key="1">
    <source>
        <dbReference type="SAM" id="MobiDB-lite"/>
    </source>
</evidence>
<dbReference type="EMBL" id="JACXWA010000001">
    <property type="protein sequence ID" value="MBD3869728.1"/>
    <property type="molecule type" value="Genomic_DNA"/>
</dbReference>
<protein>
    <submittedName>
        <fullName evidence="2">Uncharacterized protein</fullName>
    </submittedName>
</protein>
<reference evidence="2 3" key="1">
    <citation type="submission" date="2020-08" db="EMBL/GenBank/DDBJ databases">
        <title>Acidobacteriota in marine sediments use diverse sulfur dissimilation pathways.</title>
        <authorList>
            <person name="Wasmund K."/>
        </authorList>
    </citation>
    <scope>NUCLEOTIDE SEQUENCE [LARGE SCALE GENOMIC DNA]</scope>
    <source>
        <strain evidence="2">MAG AM3-A</strain>
    </source>
</reference>
<accession>A0A8J6Y374</accession>
<dbReference type="AlphaFoldDB" id="A0A8J6Y374"/>